<dbReference type="InterPro" id="IPR027417">
    <property type="entry name" value="P-loop_NTPase"/>
</dbReference>
<dbReference type="Pfam" id="PF00004">
    <property type="entry name" value="AAA"/>
    <property type="match status" value="1"/>
</dbReference>
<dbReference type="GO" id="GO:0008233">
    <property type="term" value="F:peptidase activity"/>
    <property type="evidence" value="ECO:0007669"/>
    <property type="project" value="UniProtKB-KW"/>
</dbReference>
<dbReference type="InterPro" id="IPR003959">
    <property type="entry name" value="ATPase_AAA_core"/>
</dbReference>
<name>A0AAE7WPU7_9CAUD</name>
<proteinExistence type="predicted"/>
<dbReference type="Proteomes" id="UP000827261">
    <property type="component" value="Segment"/>
</dbReference>
<dbReference type="SUPFAM" id="SSF52540">
    <property type="entry name" value="P-loop containing nucleoside triphosphate hydrolases"/>
    <property type="match status" value="1"/>
</dbReference>
<dbReference type="InterPro" id="IPR003593">
    <property type="entry name" value="AAA+_ATPase"/>
</dbReference>
<feature type="domain" description="AAA+ ATPase" evidence="1">
    <location>
        <begin position="26"/>
        <end position="185"/>
    </location>
</feature>
<dbReference type="GO" id="GO:0016887">
    <property type="term" value="F:ATP hydrolysis activity"/>
    <property type="evidence" value="ECO:0007669"/>
    <property type="project" value="InterPro"/>
</dbReference>
<evidence type="ECO:0000313" key="3">
    <source>
        <dbReference type="Proteomes" id="UP000827261"/>
    </source>
</evidence>
<dbReference type="GO" id="GO:0051603">
    <property type="term" value="P:proteolysis involved in protein catabolic process"/>
    <property type="evidence" value="ECO:0007669"/>
    <property type="project" value="TreeGrafter"/>
</dbReference>
<keyword evidence="2" id="KW-0378">Hydrolase</keyword>
<dbReference type="EMBL" id="MZ326861">
    <property type="protein sequence ID" value="QYW02228.1"/>
    <property type="molecule type" value="Genomic_DNA"/>
</dbReference>
<organism evidence="2 3">
    <name type="scientific">Stenotrophomonas phage Philippe</name>
    <dbReference type="NCBI Taxonomy" id="2859655"/>
    <lineage>
        <taxon>Viruses</taxon>
        <taxon>Duplodnaviria</taxon>
        <taxon>Heunggongvirae</taxon>
        <taxon>Uroviricota</taxon>
        <taxon>Caudoviricetes</taxon>
        <taxon>Schitoviridae</taxon>
        <taxon>Philippevirus</taxon>
        <taxon>Philippevirus philippe</taxon>
    </lineage>
</organism>
<evidence type="ECO:0000313" key="2">
    <source>
        <dbReference type="EMBL" id="QYW02228.1"/>
    </source>
</evidence>
<keyword evidence="3" id="KW-1185">Reference proteome</keyword>
<accession>A0AAE7WPU7</accession>
<sequence>MFPSQETITKQIAHFVDVHVRSEARIRPHFFLTGPTGTGKSYLTKKICEASEVPFFEINAAQLTAEGLSGNSLSKALRPLRHNWDRPNVIFVDEFDKLFQRNGESTEGFRNQVQDEFLHVLEAQYASVFADYGKYEPIKADNSLFIFAGAFNGQKIRTMDDMAGTGMRPEFVGRVPLVLFTEKVSMDELRRALPKTDLFRNYMRLFPETVESKAVRAICNMIESQSKQTNIGIRQMASCTHQYFMKDSV</sequence>
<protein>
    <submittedName>
        <fullName evidence="2">ClpP-like protease</fullName>
    </submittedName>
</protein>
<evidence type="ECO:0000259" key="1">
    <source>
        <dbReference type="SMART" id="SM00382"/>
    </source>
</evidence>
<gene>
    <name evidence="2" type="ORF">CPT_Philippe_029</name>
</gene>
<dbReference type="InterPro" id="IPR050052">
    <property type="entry name" value="ATP-dep_Clp_protease_ClpX"/>
</dbReference>
<dbReference type="SMART" id="SM00382">
    <property type="entry name" value="AAA"/>
    <property type="match status" value="1"/>
</dbReference>
<dbReference type="PANTHER" id="PTHR48102:SF7">
    <property type="entry name" value="ATP-DEPENDENT CLP PROTEASE ATP-BINDING SUBUNIT CLPX-LIKE, MITOCHONDRIAL"/>
    <property type="match status" value="1"/>
</dbReference>
<keyword evidence="2" id="KW-0645">Protease</keyword>
<dbReference type="PANTHER" id="PTHR48102">
    <property type="entry name" value="ATP-DEPENDENT CLP PROTEASE ATP-BINDING SUBUNIT CLPX-LIKE, MITOCHONDRIAL-RELATED"/>
    <property type="match status" value="1"/>
</dbReference>
<dbReference type="GO" id="GO:0005524">
    <property type="term" value="F:ATP binding"/>
    <property type="evidence" value="ECO:0007669"/>
    <property type="project" value="InterPro"/>
</dbReference>
<reference evidence="2" key="1">
    <citation type="submission" date="2021-06" db="EMBL/GenBank/DDBJ databases">
        <title>Complete genome sequence of Stenotrophomonas maltophilia phage Philippe.</title>
        <authorList>
            <person name="Vallavanatt I."/>
            <person name="Bartz M."/>
            <person name="Clark J."/>
            <person name="Burrowes B."/>
            <person name="Liu M."/>
            <person name="Gill J."/>
        </authorList>
    </citation>
    <scope>NUCLEOTIDE SEQUENCE</scope>
</reference>
<dbReference type="Gene3D" id="3.40.50.300">
    <property type="entry name" value="P-loop containing nucleotide triphosphate hydrolases"/>
    <property type="match status" value="1"/>
</dbReference>